<organism evidence="2 3">
    <name type="scientific">Colletotrichum melonis</name>
    <dbReference type="NCBI Taxonomy" id="1209925"/>
    <lineage>
        <taxon>Eukaryota</taxon>
        <taxon>Fungi</taxon>
        <taxon>Dikarya</taxon>
        <taxon>Ascomycota</taxon>
        <taxon>Pezizomycotina</taxon>
        <taxon>Sordariomycetes</taxon>
        <taxon>Hypocreomycetidae</taxon>
        <taxon>Glomerellales</taxon>
        <taxon>Glomerellaceae</taxon>
        <taxon>Colletotrichum</taxon>
        <taxon>Colletotrichum acutatum species complex</taxon>
    </lineage>
</organism>
<protein>
    <submittedName>
        <fullName evidence="2">Uncharacterized protein</fullName>
    </submittedName>
</protein>
<feature type="region of interest" description="Disordered" evidence="1">
    <location>
        <begin position="88"/>
        <end position="115"/>
    </location>
</feature>
<keyword evidence="3" id="KW-1185">Reference proteome</keyword>
<evidence type="ECO:0000256" key="1">
    <source>
        <dbReference type="SAM" id="MobiDB-lite"/>
    </source>
</evidence>
<comment type="caution">
    <text evidence="2">The sequence shown here is derived from an EMBL/GenBank/DDBJ whole genome shotgun (WGS) entry which is preliminary data.</text>
</comment>
<dbReference type="AlphaFoldDB" id="A0AAI9UQE3"/>
<name>A0AAI9UQE3_9PEZI</name>
<reference evidence="2 3" key="1">
    <citation type="submission" date="2016-10" db="EMBL/GenBank/DDBJ databases">
        <title>The genome sequence of Colletotrichum fioriniae PJ7.</title>
        <authorList>
            <person name="Baroncelli R."/>
        </authorList>
    </citation>
    <scope>NUCLEOTIDE SEQUENCE [LARGE SCALE GENOMIC DNA]</scope>
    <source>
        <strain evidence="2">Col 31</strain>
    </source>
</reference>
<dbReference type="Proteomes" id="UP001239795">
    <property type="component" value="Unassembled WGS sequence"/>
</dbReference>
<proteinExistence type="predicted"/>
<dbReference type="EMBL" id="MLGG01000011">
    <property type="protein sequence ID" value="KAK1461228.1"/>
    <property type="molecule type" value="Genomic_DNA"/>
</dbReference>
<evidence type="ECO:0000313" key="2">
    <source>
        <dbReference type="EMBL" id="KAK1461228.1"/>
    </source>
</evidence>
<accession>A0AAI9UQE3</accession>
<evidence type="ECO:0000313" key="3">
    <source>
        <dbReference type="Proteomes" id="UP001239795"/>
    </source>
</evidence>
<gene>
    <name evidence="2" type="ORF">CMEL01_14864</name>
</gene>
<sequence>MRRTAAGTAPSPTRSTQWAANRWQKSHLHLRKPRCWAAWDGTWTGHTDAKLLGRAGEWSRTAVSSQLMAIKRAPVQIDRELSTLEWRYNNPSGMNSEDRKRQGTIPGRNKLDRPHLPPIPWSPPPHYALIPLRAHPALGMVRTETSTLLQTSPSCSPSPLSLTPLFPPLCLLRRCSVIAAVPDLWEFLKRICGRSVGRAEELSQSFLALLPLLLREAFPNVLLPTRRAKSTSTPETSTGACVQCETLMEFKVQFFCLLLKALW</sequence>